<comment type="caution">
    <text evidence="3">The sequence shown here is derived from an EMBL/GenBank/DDBJ whole genome shotgun (WGS) entry which is preliminary data.</text>
</comment>
<feature type="compositionally biased region" description="Basic and acidic residues" evidence="1">
    <location>
        <begin position="1"/>
        <end position="12"/>
    </location>
</feature>
<keyword evidence="2" id="KW-0812">Transmembrane</keyword>
<sequence length="199" mass="20918">MDPSGFKKDLSKAKNTPLPPNGTDGDPGNLEEPMSSSHEDSPSHEANAIDQLVEMLKQVKWEDVPDAIKERIRENPKMTIFQVFALILPAVLTGPLLGLLGFSATGPVAGSAAAGFQSTFGTNFAFRIAQSAAMGGYGAPVVTGVTSASSFVSAAIAETFKTTKGENMDASSEGVLVIGKHCEEQAVKSLPRKPQRSLL</sequence>
<evidence type="ECO:0000256" key="2">
    <source>
        <dbReference type="SAM" id="Phobius"/>
    </source>
</evidence>
<organism evidence="3 4">
    <name type="scientific">Polychaeton citri CBS 116435</name>
    <dbReference type="NCBI Taxonomy" id="1314669"/>
    <lineage>
        <taxon>Eukaryota</taxon>
        <taxon>Fungi</taxon>
        <taxon>Dikarya</taxon>
        <taxon>Ascomycota</taxon>
        <taxon>Pezizomycotina</taxon>
        <taxon>Dothideomycetes</taxon>
        <taxon>Dothideomycetidae</taxon>
        <taxon>Capnodiales</taxon>
        <taxon>Capnodiaceae</taxon>
        <taxon>Polychaeton</taxon>
    </lineage>
</organism>
<dbReference type="Gene3D" id="6.10.110.10">
    <property type="match status" value="1"/>
</dbReference>
<name>A0A9P4Q4K7_9PEZI</name>
<evidence type="ECO:0000256" key="1">
    <source>
        <dbReference type="SAM" id="MobiDB-lite"/>
    </source>
</evidence>
<proteinExistence type="predicted"/>
<gene>
    <name evidence="3" type="ORF">K431DRAFT_305193</name>
</gene>
<dbReference type="InterPro" id="IPR038213">
    <property type="entry name" value="IFI6/IFI27-like_sf"/>
</dbReference>
<evidence type="ECO:0000313" key="3">
    <source>
        <dbReference type="EMBL" id="KAF2719450.1"/>
    </source>
</evidence>
<dbReference type="AlphaFoldDB" id="A0A9P4Q4K7"/>
<keyword evidence="4" id="KW-1185">Reference proteome</keyword>
<keyword evidence="2" id="KW-1133">Transmembrane helix</keyword>
<protein>
    <submittedName>
        <fullName evidence="3">Uncharacterized protein</fullName>
    </submittedName>
</protein>
<feature type="transmembrane region" description="Helical" evidence="2">
    <location>
        <begin position="79"/>
        <end position="102"/>
    </location>
</feature>
<accession>A0A9P4Q4K7</accession>
<evidence type="ECO:0000313" key="4">
    <source>
        <dbReference type="Proteomes" id="UP000799441"/>
    </source>
</evidence>
<dbReference type="Proteomes" id="UP000799441">
    <property type="component" value="Unassembled WGS sequence"/>
</dbReference>
<keyword evidence="2" id="KW-0472">Membrane</keyword>
<dbReference type="OrthoDB" id="440424at2759"/>
<reference evidence="3" key="1">
    <citation type="journal article" date="2020" name="Stud. Mycol.">
        <title>101 Dothideomycetes genomes: a test case for predicting lifestyles and emergence of pathogens.</title>
        <authorList>
            <person name="Haridas S."/>
            <person name="Albert R."/>
            <person name="Binder M."/>
            <person name="Bloem J."/>
            <person name="Labutti K."/>
            <person name="Salamov A."/>
            <person name="Andreopoulos B."/>
            <person name="Baker S."/>
            <person name="Barry K."/>
            <person name="Bills G."/>
            <person name="Bluhm B."/>
            <person name="Cannon C."/>
            <person name="Castanera R."/>
            <person name="Culley D."/>
            <person name="Daum C."/>
            <person name="Ezra D."/>
            <person name="Gonzalez J."/>
            <person name="Henrissat B."/>
            <person name="Kuo A."/>
            <person name="Liang C."/>
            <person name="Lipzen A."/>
            <person name="Lutzoni F."/>
            <person name="Magnuson J."/>
            <person name="Mondo S."/>
            <person name="Nolan M."/>
            <person name="Ohm R."/>
            <person name="Pangilinan J."/>
            <person name="Park H.-J."/>
            <person name="Ramirez L."/>
            <person name="Alfaro M."/>
            <person name="Sun H."/>
            <person name="Tritt A."/>
            <person name="Yoshinaga Y."/>
            <person name="Zwiers L.-H."/>
            <person name="Turgeon B."/>
            <person name="Goodwin S."/>
            <person name="Spatafora J."/>
            <person name="Crous P."/>
            <person name="Grigoriev I."/>
        </authorList>
    </citation>
    <scope>NUCLEOTIDE SEQUENCE</scope>
    <source>
        <strain evidence="3">CBS 116435</strain>
    </source>
</reference>
<feature type="region of interest" description="Disordered" evidence="1">
    <location>
        <begin position="1"/>
        <end position="45"/>
    </location>
</feature>
<dbReference type="EMBL" id="MU003811">
    <property type="protein sequence ID" value="KAF2719450.1"/>
    <property type="molecule type" value="Genomic_DNA"/>
</dbReference>